<organism evidence="8 9">
    <name type="scientific">Ictalurus punctatus</name>
    <name type="common">Channel catfish</name>
    <name type="synonym">Silurus punctatus</name>
    <dbReference type="NCBI Taxonomy" id="7998"/>
    <lineage>
        <taxon>Eukaryota</taxon>
        <taxon>Metazoa</taxon>
        <taxon>Chordata</taxon>
        <taxon>Craniata</taxon>
        <taxon>Vertebrata</taxon>
        <taxon>Euteleostomi</taxon>
        <taxon>Actinopterygii</taxon>
        <taxon>Neopterygii</taxon>
        <taxon>Teleostei</taxon>
        <taxon>Ostariophysi</taxon>
        <taxon>Siluriformes</taxon>
        <taxon>Ictaluridae</taxon>
        <taxon>Ictalurus</taxon>
    </lineage>
</organism>
<dbReference type="InterPro" id="IPR009097">
    <property type="entry name" value="Cyclic_Pdiesterase"/>
</dbReference>
<reference evidence="8" key="1">
    <citation type="journal article" date="2016" name="Nat. Commun.">
        <title>The channel catfish genome sequence provides insights into the evolution of scale formation in teleosts.</title>
        <authorList>
            <person name="Liu Z."/>
            <person name="Liu S."/>
            <person name="Yao J."/>
            <person name="Bao L."/>
            <person name="Zhang J."/>
            <person name="Li Y."/>
            <person name="Jiang C."/>
            <person name="Sun L."/>
            <person name="Wang R."/>
            <person name="Zhang Y."/>
            <person name="Zhou T."/>
            <person name="Zeng Q."/>
            <person name="Fu Q."/>
            <person name="Gao S."/>
            <person name="Li N."/>
            <person name="Koren S."/>
            <person name="Jiang Y."/>
            <person name="Zimin A."/>
            <person name="Xu P."/>
            <person name="Phillippy A.M."/>
            <person name="Geng X."/>
            <person name="Song L."/>
            <person name="Sun F."/>
            <person name="Li C."/>
            <person name="Wang X."/>
            <person name="Chen A."/>
            <person name="Jin Y."/>
            <person name="Yuan Z."/>
            <person name="Yang Y."/>
            <person name="Tan S."/>
            <person name="Peatman E."/>
            <person name="Lu J."/>
            <person name="Qin Z."/>
            <person name="Dunham R."/>
            <person name="Li Z."/>
            <person name="Sonstegard T."/>
            <person name="Feng J."/>
            <person name="Danzmann R.G."/>
            <person name="Schroeder S."/>
            <person name="Scheffler B."/>
            <person name="Duke M.V."/>
            <person name="Ballard L."/>
            <person name="Kucuktas H."/>
            <person name="Kaltenboeck L."/>
            <person name="Liu H."/>
            <person name="Armbruster J."/>
            <person name="Xie Y."/>
            <person name="Kirby M.L."/>
            <person name="Tian Y."/>
            <person name="Flanagan M.E."/>
            <person name="Mu W."/>
            <person name="Waldbieser G.C."/>
        </authorList>
    </citation>
    <scope>NUCLEOTIDE SEQUENCE [LARGE SCALE GENOMIC DNA]</scope>
    <source>
        <strain evidence="8">SDA103</strain>
    </source>
</reference>
<feature type="chain" id="PRO_5039900224" evidence="6">
    <location>
        <begin position="26"/>
        <end position="524"/>
    </location>
</feature>
<dbReference type="PANTHER" id="PTHR46729:SF1">
    <property type="entry name" value="LEUKOCYTE RECEPTOR CLUSTER MEMBER 9"/>
    <property type="match status" value="1"/>
</dbReference>
<keyword evidence="8" id="KW-1185">Reference proteome</keyword>
<accession>A0A2D0R6M3</accession>
<dbReference type="Gene3D" id="3.90.1140.10">
    <property type="entry name" value="Cyclic phosphodiesterase"/>
    <property type="match status" value="1"/>
</dbReference>
<proteinExistence type="predicted"/>
<dbReference type="Pfam" id="PF04457">
    <property type="entry name" value="MJ1316"/>
    <property type="match status" value="1"/>
</dbReference>
<dbReference type="InterPro" id="IPR036855">
    <property type="entry name" value="Znf_CCCH_sf"/>
</dbReference>
<keyword evidence="1 4" id="KW-0479">Metal-binding</keyword>
<dbReference type="Pfam" id="PF10469">
    <property type="entry name" value="AKAP7_NLS"/>
    <property type="match status" value="1"/>
</dbReference>
<dbReference type="InterPro" id="IPR041367">
    <property type="entry name" value="Znf-CCCH_4"/>
</dbReference>
<dbReference type="InterPro" id="IPR040459">
    <property type="entry name" value="MJ1316"/>
</dbReference>
<evidence type="ECO:0000313" key="8">
    <source>
        <dbReference type="Proteomes" id="UP000221080"/>
    </source>
</evidence>
<dbReference type="InterPro" id="IPR042653">
    <property type="entry name" value="Leng9"/>
</dbReference>
<dbReference type="OrthoDB" id="10263155at2759"/>
<feature type="domain" description="C3H1-type" evidence="7">
    <location>
        <begin position="49"/>
        <end position="76"/>
    </location>
</feature>
<evidence type="ECO:0000259" key="7">
    <source>
        <dbReference type="PROSITE" id="PS50103"/>
    </source>
</evidence>
<dbReference type="SUPFAM" id="SSF55144">
    <property type="entry name" value="LigT-like"/>
    <property type="match status" value="1"/>
</dbReference>
<dbReference type="PANTHER" id="PTHR46729">
    <property type="entry name" value="LEUKOCYTE RECEPTOR CLUSTER MEMBER 9"/>
    <property type="match status" value="1"/>
</dbReference>
<keyword evidence="6" id="KW-0732">Signal</keyword>
<feature type="compositionally biased region" description="Basic and acidic residues" evidence="5">
    <location>
        <begin position="102"/>
        <end position="120"/>
    </location>
</feature>
<sequence length="524" mass="59743">MSWLSLVFWGFFLVLLGQLVKFSKSVMEAAEDEKTGTAQAQEDASKQDPKDLDVCKFFLKGRCHFGDRCRLSHSGTSAPANHKLVKTEEKVCKKPKTRRKSGKTDKAKDEERRGPEKKMRMRTADDVINRILWDTTVDPADFIVGHLDRFLGVLERPFSDFSWDTQVCDCDYSEEMAIPRHRIQYFSYKGQRVWDRDSRTDHVFGSTGQSVMSPFDNGDQPQENFAPDTAEDNKENEQGYVNHSLMGAEDEGTLSDAAETLDCCTNTQTDKVCEDADLAQEAEVLSISPGDEQIATQDEWTDSCDKEEMKEEEVEPMQPIPQEPRPGRQKRKPTHFICFRVDSPAALRAFQVVQKKVLTHLPQSEPLWVNPESLHITLSLLVLKGPADVFAACELFRSVAKTFYKPPISVFFTPRLRHFNGKVLHVAPQPHSDIENLNTPFQEAFREKGWLHRDSRNPTYHLTLAKVTEVEAERIFEDVWQIKLAKDLNFGKLMVDKLYLCVNNAPRAADGFYETLCSVQLPTV</sequence>
<dbReference type="Pfam" id="PF18044">
    <property type="entry name" value="zf-CCCH_4"/>
    <property type="match status" value="1"/>
</dbReference>
<dbReference type="KEGG" id="ipu:108266913"/>
<keyword evidence="3 4" id="KW-0862">Zinc</keyword>
<protein>
    <submittedName>
        <fullName evidence="9">Leukocyte receptor cluster member 9 isoform X1</fullName>
    </submittedName>
</protein>
<reference evidence="9" key="2">
    <citation type="submission" date="2025-08" db="UniProtKB">
        <authorList>
            <consortium name="RefSeq"/>
        </authorList>
    </citation>
    <scope>IDENTIFICATION</scope>
    <source>
        <tissue evidence="9">Blood</tissue>
    </source>
</reference>
<feature type="region of interest" description="Disordered" evidence="5">
    <location>
        <begin position="207"/>
        <end position="233"/>
    </location>
</feature>
<feature type="zinc finger region" description="C3H1-type" evidence="4">
    <location>
        <begin position="49"/>
        <end position="76"/>
    </location>
</feature>
<keyword evidence="9" id="KW-0675">Receptor</keyword>
<dbReference type="RefSeq" id="XP_017326242.2">
    <property type="nucleotide sequence ID" value="XM_017470753.3"/>
</dbReference>
<feature type="region of interest" description="Disordered" evidence="5">
    <location>
        <begin position="311"/>
        <end position="331"/>
    </location>
</feature>
<evidence type="ECO:0000256" key="5">
    <source>
        <dbReference type="SAM" id="MobiDB-lite"/>
    </source>
</evidence>
<name>A0A2D0R6M3_ICTPU</name>
<evidence type="ECO:0000313" key="9">
    <source>
        <dbReference type="RefSeq" id="XP_017326242.2"/>
    </source>
</evidence>
<feature type="signal peptide" evidence="6">
    <location>
        <begin position="1"/>
        <end position="25"/>
    </location>
</feature>
<feature type="region of interest" description="Disordered" evidence="5">
    <location>
        <begin position="85"/>
        <end position="120"/>
    </location>
</feature>
<dbReference type="InterPro" id="IPR019510">
    <property type="entry name" value="AKAP7-like_phosphoesterase"/>
</dbReference>
<evidence type="ECO:0000256" key="2">
    <source>
        <dbReference type="ARBA" id="ARBA00022771"/>
    </source>
</evidence>
<dbReference type="CTD" id="94059"/>
<dbReference type="SMART" id="SM00356">
    <property type="entry name" value="ZnF_C3H1"/>
    <property type="match status" value="1"/>
</dbReference>
<evidence type="ECO:0000256" key="6">
    <source>
        <dbReference type="SAM" id="SignalP"/>
    </source>
</evidence>
<dbReference type="Gene3D" id="4.10.1000.10">
    <property type="entry name" value="Zinc finger, CCCH-type"/>
    <property type="match status" value="1"/>
</dbReference>
<keyword evidence="2 4" id="KW-0863">Zinc-finger</keyword>
<evidence type="ECO:0000256" key="1">
    <source>
        <dbReference type="ARBA" id="ARBA00022723"/>
    </source>
</evidence>
<dbReference type="PROSITE" id="PS50103">
    <property type="entry name" value="ZF_C3H1"/>
    <property type="match status" value="1"/>
</dbReference>
<evidence type="ECO:0000256" key="4">
    <source>
        <dbReference type="PROSITE-ProRule" id="PRU00723"/>
    </source>
</evidence>
<dbReference type="GeneID" id="108266913"/>
<dbReference type="GO" id="GO:0008270">
    <property type="term" value="F:zinc ion binding"/>
    <property type="evidence" value="ECO:0007669"/>
    <property type="project" value="UniProtKB-KW"/>
</dbReference>
<dbReference type="AlphaFoldDB" id="A0A2D0R6M3"/>
<gene>
    <name evidence="9" type="primary">leng9</name>
</gene>
<evidence type="ECO:0000256" key="3">
    <source>
        <dbReference type="ARBA" id="ARBA00022833"/>
    </source>
</evidence>
<dbReference type="Proteomes" id="UP000221080">
    <property type="component" value="Chromosome 1"/>
</dbReference>
<dbReference type="InterPro" id="IPR000571">
    <property type="entry name" value="Znf_CCCH"/>
</dbReference>
<dbReference type="STRING" id="7998.ENSIPUP00000011988"/>
<dbReference type="SUPFAM" id="SSF90229">
    <property type="entry name" value="CCCH zinc finger"/>
    <property type="match status" value="1"/>
</dbReference>